<dbReference type="Pfam" id="PF21757">
    <property type="entry name" value="DUF6870"/>
    <property type="match status" value="1"/>
</dbReference>
<proteinExistence type="predicted"/>
<dbReference type="eggNOG" id="ENOG5032Z4M">
    <property type="taxonomic scope" value="Bacteria"/>
</dbReference>
<sequence length="85" mass="9924">MQPQIITLNPSCKDVDIRTADRNALVDINDVNIDKKLPREQRLEDYVRQIGNPYCYKCEEAIVKISFSETTATLEDRIENYLKTF</sequence>
<dbReference type="PaxDb" id="610130-Closa_1750"/>
<protein>
    <recommendedName>
        <fullName evidence="1">DUF6870 domain-containing protein</fullName>
    </recommendedName>
</protein>
<name>D9QZ91_LACSW</name>
<evidence type="ECO:0000313" key="3">
    <source>
        <dbReference type="Proteomes" id="UP000001662"/>
    </source>
</evidence>
<dbReference type="EMBL" id="CP002109">
    <property type="protein sequence ID" value="ADL04342.1"/>
    <property type="molecule type" value="Genomic_DNA"/>
</dbReference>
<accession>D9QZ91</accession>
<dbReference type="KEGG" id="csh:Closa_1750"/>
<dbReference type="HOGENOM" id="CLU_173863_1_0_9"/>
<reference evidence="2" key="1">
    <citation type="submission" date="2010-07" db="EMBL/GenBank/DDBJ databases">
        <title>Complete sequence of Clostridium saccharolyticum WM1.</title>
        <authorList>
            <consortium name="US DOE Joint Genome Institute"/>
            <person name="Lucas S."/>
            <person name="Copeland A."/>
            <person name="Lapidus A."/>
            <person name="Cheng J.-F."/>
            <person name="Bruce D."/>
            <person name="Goodwin L."/>
            <person name="Pitluck S."/>
            <person name="Chertkov O."/>
            <person name="Detter J.C."/>
            <person name="Han C."/>
            <person name="Tapia R."/>
            <person name="Land M."/>
            <person name="Hauser L."/>
            <person name="Chang Y.-J."/>
            <person name="Jeffries C."/>
            <person name="Kyrpides N."/>
            <person name="Ivanova N."/>
            <person name="Mikhailova N."/>
            <person name="Mouttaki H."/>
            <person name="Lin L."/>
            <person name="Zhou J."/>
            <person name="Hemme C.L."/>
            <person name="Woyke T."/>
        </authorList>
    </citation>
    <scope>NUCLEOTIDE SEQUENCE [LARGE SCALE GENOMIC DNA]</scope>
    <source>
        <strain evidence="2">WM1</strain>
    </source>
</reference>
<dbReference type="AlphaFoldDB" id="D9QZ91"/>
<dbReference type="RefSeq" id="WP_013272431.1">
    <property type="nucleotide sequence ID" value="NC_014376.1"/>
</dbReference>
<evidence type="ECO:0000313" key="2">
    <source>
        <dbReference type="EMBL" id="ADL04342.1"/>
    </source>
</evidence>
<gene>
    <name evidence="2" type="ordered locus">Closa_1750</name>
</gene>
<feature type="domain" description="DUF6870" evidence="1">
    <location>
        <begin position="13"/>
        <end position="82"/>
    </location>
</feature>
<dbReference type="Proteomes" id="UP000001662">
    <property type="component" value="Chromosome"/>
</dbReference>
<evidence type="ECO:0000259" key="1">
    <source>
        <dbReference type="Pfam" id="PF21757"/>
    </source>
</evidence>
<dbReference type="OrthoDB" id="9797040at2"/>
<organism evidence="2 3">
    <name type="scientific">Lacrimispora saccharolytica (strain ATCC 35040 / DSM 2544 / NRCC 2533 / WM1)</name>
    <name type="common">Clostridium saccharolyticum</name>
    <dbReference type="NCBI Taxonomy" id="610130"/>
    <lineage>
        <taxon>Bacteria</taxon>
        <taxon>Bacillati</taxon>
        <taxon>Bacillota</taxon>
        <taxon>Clostridia</taxon>
        <taxon>Lachnospirales</taxon>
        <taxon>Lachnospiraceae</taxon>
        <taxon>Lacrimispora</taxon>
    </lineage>
</organism>
<dbReference type="InterPro" id="IPR049222">
    <property type="entry name" value="DUF6870"/>
</dbReference>
<keyword evidence="3" id="KW-1185">Reference proteome</keyword>
<dbReference type="STRING" id="610130.Closa_1750"/>